<organism evidence="2">
    <name type="scientific">Murid betaherpesvirus 3</name>
    <dbReference type="NCBI Taxonomy" id="2560603"/>
    <lineage>
        <taxon>Viruses</taxon>
        <taxon>Duplodnaviria</taxon>
        <taxon>Heunggongvirae</taxon>
        <taxon>Peploviricota</taxon>
        <taxon>Herviviricetes</taxon>
        <taxon>Herpesvirales</taxon>
        <taxon>Orthoherpesviridae</taxon>
        <taxon>Betaherpesvirinae</taxon>
        <taxon>Roseolovirus</taxon>
        <taxon>Roseolovirus muridbeta3</taxon>
    </lineage>
</organism>
<protein>
    <submittedName>
        <fullName evidence="2">Uncharacterized protein</fullName>
    </submittedName>
</protein>
<evidence type="ECO:0000313" key="2">
    <source>
        <dbReference type="EMBL" id="APZ76330.1"/>
    </source>
</evidence>
<dbReference type="KEGG" id="vg:30999456"/>
<evidence type="ECO:0000256" key="1">
    <source>
        <dbReference type="SAM" id="MobiDB-lite"/>
    </source>
</evidence>
<feature type="compositionally biased region" description="Polar residues" evidence="1">
    <location>
        <begin position="150"/>
        <end position="161"/>
    </location>
</feature>
<feature type="region of interest" description="Disordered" evidence="1">
    <location>
        <begin position="319"/>
        <end position="339"/>
    </location>
</feature>
<accession>A0A1P8VIZ7</accession>
<gene>
    <name evidence="2" type="primary">ORF115</name>
    <name evidence="2" type="ORF">MRV_0119</name>
</gene>
<sequence length="510" mass="54371">MIDTEQFLECDHGHCHTIAISGNSADLRPLVAVRFSFFVFRALFCHHGDGPLPSPPPSPWQPLLPLRAARVTTVVLIRTPPVRLGCPLTGVAMIKTAPVSAAAPLPCVSVSVSACRCRVSCVPSLGVSHFSSSYSSPLGPSPTPHPSLTAAATSARQTLAPSSHGREEQTLDFLQSRDRDFLTKKRDRFQIWYLPLNGSCCRRCCWTLCLTAKPSVFSPSRGCLWSAAVAAPPRSSPTPPGALAAAPPAEPGNRSCGGPPPTNSGRTSGPRMIGCTTSRLRTGSAPCAPPCYGVGASWPPPGPPGGACTWNRTPTASAWPSTRCPSPVSVSAGRPSPGPPTRWNLSVRMLFPCLPLPKFPFPPHPSPTPLTSFVSACLSSAVSHVVLSSGVVPLFGVSRDYVPPRRVGGERLVWFFCRKEKKTCFSILSRRPLLSLLAPSRSPLSVLCSPLAPSRLPVRIFPLSSPSLRVPHPHPLSCLSLPRSERAPIQVLWGHRVFLPGGLHRASPRA</sequence>
<feature type="region of interest" description="Disordered" evidence="1">
    <location>
        <begin position="138"/>
        <end position="171"/>
    </location>
</feature>
<name>A0A1P8VIZ7_9BETA</name>
<keyword evidence="3" id="KW-1185">Reference proteome</keyword>
<dbReference type="Proteomes" id="UP000202182">
    <property type="component" value="Segment"/>
</dbReference>
<proteinExistence type="predicted"/>
<reference evidence="2" key="1">
    <citation type="submission" date="2016-12" db="EMBL/GenBank/DDBJ databases">
        <title>A murine herpesvirus closely related to ubiquitous human herpesviruses causes T-cell depletion.</title>
        <authorList>
            <person name="Patel S.J."/>
            <person name="Zhao G."/>
            <person name="Penna V.R."/>
            <person name="Park E."/>
            <person name="Lauron E.J."/>
            <person name="Harvey I.B."/>
            <person name="Beatty W.L."/>
            <person name="Plougastel-Douglas B."/>
            <person name="Poursine-Laurent J."/>
            <person name="Fremont D.H."/>
            <person name="Wang D."/>
            <person name="Yokoyama W.M."/>
        </authorList>
    </citation>
    <scope>NUCLEOTIDE SEQUENCE [LARGE SCALE GENOMIC DNA]</scope>
    <source>
        <strain evidence="2">YOK1</strain>
    </source>
</reference>
<feature type="region of interest" description="Disordered" evidence="1">
    <location>
        <begin position="233"/>
        <end position="271"/>
    </location>
</feature>
<dbReference type="EMBL" id="KY355735">
    <property type="protein sequence ID" value="APZ76330.1"/>
    <property type="molecule type" value="Genomic_DNA"/>
</dbReference>
<evidence type="ECO:0000313" key="3">
    <source>
        <dbReference type="Proteomes" id="UP000202182"/>
    </source>
</evidence>